<keyword evidence="10 17" id="KW-0762">Sugar transport</keyword>
<comment type="subcellular location">
    <subcellularLocation>
        <location evidence="4 17">Cytoplasm</location>
    </subcellularLocation>
</comment>
<evidence type="ECO:0000256" key="17">
    <source>
        <dbReference type="PIRNR" id="PIRNR000732"/>
    </source>
</evidence>
<feature type="coiled-coil region" evidence="21">
    <location>
        <begin position="47"/>
        <end position="74"/>
    </location>
</feature>
<evidence type="ECO:0000256" key="2">
    <source>
        <dbReference type="ARBA" id="ARBA00001946"/>
    </source>
</evidence>
<evidence type="ECO:0000256" key="7">
    <source>
        <dbReference type="ARBA" id="ARBA00016544"/>
    </source>
</evidence>
<keyword evidence="15 17" id="KW-0460">Magnesium</keyword>
<comment type="function">
    <text evidence="3 17">General (non sugar-specific) component of the phosphoenolpyruvate-dependent sugar phosphotransferase system (sugar PTS). This major carbohydrate active-transport system catalyzes the phosphorylation of incoming sugar substrates concomitantly with their translocation across the cell membrane. Enzyme I transfers the phosphoryl group from phosphoenolpyruvate (PEP) to the phosphoryl carrier protein (HPr).</text>
</comment>
<gene>
    <name evidence="26" type="ORF">Ga0123461_2336</name>
</gene>
<organism evidence="26 27">
    <name type="scientific">Mariprofundus aestuarium</name>
    <dbReference type="NCBI Taxonomy" id="1921086"/>
    <lineage>
        <taxon>Bacteria</taxon>
        <taxon>Pseudomonadati</taxon>
        <taxon>Pseudomonadota</taxon>
        <taxon>Candidatius Mariprofundia</taxon>
        <taxon>Mariprofundales</taxon>
        <taxon>Mariprofundaceae</taxon>
        <taxon>Mariprofundus</taxon>
    </lineage>
</organism>
<dbReference type="Pfam" id="PF02896">
    <property type="entry name" value="PEP-utilizers_C"/>
    <property type="match status" value="1"/>
</dbReference>
<dbReference type="GO" id="GO:0046872">
    <property type="term" value="F:metal ion binding"/>
    <property type="evidence" value="ECO:0007669"/>
    <property type="project" value="UniProtKB-KW"/>
</dbReference>
<feature type="binding site" evidence="20">
    <location>
        <position position="451"/>
    </location>
    <ligand>
        <name>Mg(2+)</name>
        <dbReference type="ChEBI" id="CHEBI:18420"/>
    </ligand>
</feature>
<feature type="active site" description="Tele-phosphohistidine intermediate" evidence="18">
    <location>
        <position position="210"/>
    </location>
</feature>
<evidence type="ECO:0000256" key="19">
    <source>
        <dbReference type="PIRSR" id="PIRSR000732-2"/>
    </source>
</evidence>
<evidence type="ECO:0000313" key="27">
    <source>
        <dbReference type="Proteomes" id="UP000231701"/>
    </source>
</evidence>
<dbReference type="GO" id="GO:0008965">
    <property type="term" value="F:phosphoenolpyruvate-protein phosphotransferase activity"/>
    <property type="evidence" value="ECO:0007669"/>
    <property type="project" value="UniProtKB-EC"/>
</dbReference>
<keyword evidence="9 17" id="KW-0963">Cytoplasm</keyword>
<protein>
    <recommendedName>
        <fullName evidence="7 17">Phosphoenolpyruvate-protein phosphotransferase</fullName>
        <ecNumber evidence="6 17">2.7.3.9</ecNumber>
    </recommendedName>
    <alternativeName>
        <fullName evidence="16 17">Phosphotransferase system, enzyme I</fullName>
    </alternativeName>
</protein>
<evidence type="ECO:0000256" key="10">
    <source>
        <dbReference type="ARBA" id="ARBA00022597"/>
    </source>
</evidence>
<evidence type="ECO:0000256" key="12">
    <source>
        <dbReference type="ARBA" id="ARBA00022683"/>
    </source>
</evidence>
<dbReference type="GO" id="GO:0009401">
    <property type="term" value="P:phosphoenolpyruvate-dependent sugar phosphotransferase system"/>
    <property type="evidence" value="ECO:0007669"/>
    <property type="project" value="UniProtKB-KW"/>
</dbReference>
<dbReference type="InterPro" id="IPR015813">
    <property type="entry name" value="Pyrv/PenolPyrv_kinase-like_dom"/>
</dbReference>
<dbReference type="GO" id="GO:0016301">
    <property type="term" value="F:kinase activity"/>
    <property type="evidence" value="ECO:0007669"/>
    <property type="project" value="UniProtKB-KW"/>
</dbReference>
<evidence type="ECO:0000256" key="21">
    <source>
        <dbReference type="SAM" id="Coils"/>
    </source>
</evidence>
<evidence type="ECO:0000256" key="11">
    <source>
        <dbReference type="ARBA" id="ARBA00022679"/>
    </source>
</evidence>
<dbReference type="InterPro" id="IPR036618">
    <property type="entry name" value="PtsI_HPr-bd_sf"/>
</dbReference>
<dbReference type="SUPFAM" id="SSF51621">
    <property type="entry name" value="Phosphoenolpyruvate/pyruvate domain"/>
    <property type="match status" value="1"/>
</dbReference>
<keyword evidence="13 17" id="KW-0479">Metal-binding</keyword>
<keyword evidence="11 17" id="KW-0808">Transferase</keyword>
<feature type="region of interest" description="Disordered" evidence="22">
    <location>
        <begin position="1"/>
        <end position="20"/>
    </location>
</feature>
<evidence type="ECO:0000256" key="3">
    <source>
        <dbReference type="ARBA" id="ARBA00002728"/>
    </source>
</evidence>
<dbReference type="Gene3D" id="3.20.20.60">
    <property type="entry name" value="Phosphoenolpyruvate-binding domains"/>
    <property type="match status" value="1"/>
</dbReference>
<keyword evidence="26" id="KW-0670">Pyruvate</keyword>
<dbReference type="PRINTS" id="PR01736">
    <property type="entry name" value="PHPHTRNFRASE"/>
</dbReference>
<dbReference type="Pfam" id="PF00391">
    <property type="entry name" value="PEP-utilizers"/>
    <property type="match status" value="1"/>
</dbReference>
<dbReference type="InterPro" id="IPR050499">
    <property type="entry name" value="PEP-utilizing_PTS_enzyme"/>
</dbReference>
<evidence type="ECO:0000256" key="8">
    <source>
        <dbReference type="ARBA" id="ARBA00022448"/>
    </source>
</evidence>
<evidence type="ECO:0000256" key="9">
    <source>
        <dbReference type="ARBA" id="ARBA00022490"/>
    </source>
</evidence>
<feature type="binding site" evidence="19">
    <location>
        <position position="317"/>
    </location>
    <ligand>
        <name>phosphoenolpyruvate</name>
        <dbReference type="ChEBI" id="CHEBI:58702"/>
    </ligand>
</feature>
<dbReference type="OrthoDB" id="9765468at2"/>
<evidence type="ECO:0000256" key="14">
    <source>
        <dbReference type="ARBA" id="ARBA00022777"/>
    </source>
</evidence>
<dbReference type="RefSeq" id="WP_100278472.1">
    <property type="nucleotide sequence ID" value="NZ_CP018799.1"/>
</dbReference>
<keyword evidence="27" id="KW-1185">Reference proteome</keyword>
<keyword evidence="12 17" id="KW-0598">Phosphotransferase system</keyword>
<name>A0A2K8L0E1_MARES</name>
<evidence type="ECO:0000256" key="22">
    <source>
        <dbReference type="SAM" id="MobiDB-lite"/>
    </source>
</evidence>
<dbReference type="InterPro" id="IPR040442">
    <property type="entry name" value="Pyrv_kinase-like_dom_sf"/>
</dbReference>
<feature type="binding site" evidence="19">
    <location>
        <position position="353"/>
    </location>
    <ligand>
        <name>phosphoenolpyruvate</name>
        <dbReference type="ChEBI" id="CHEBI:58702"/>
    </ligand>
</feature>
<dbReference type="PANTHER" id="PTHR46244:SF3">
    <property type="entry name" value="PHOSPHOENOLPYRUVATE-PROTEIN PHOSPHOTRANSFERASE"/>
    <property type="match status" value="1"/>
</dbReference>
<keyword evidence="8 17" id="KW-0813">Transport</keyword>
<dbReference type="Gene3D" id="3.50.30.10">
    <property type="entry name" value="Phosphohistidine domain"/>
    <property type="match status" value="1"/>
</dbReference>
<evidence type="ECO:0000256" key="16">
    <source>
        <dbReference type="ARBA" id="ARBA00033235"/>
    </source>
</evidence>
<dbReference type="EC" id="2.7.3.9" evidence="6 17"/>
<dbReference type="PANTHER" id="PTHR46244">
    <property type="entry name" value="PHOSPHOENOLPYRUVATE-PROTEIN PHOSPHOTRANSFERASE"/>
    <property type="match status" value="1"/>
</dbReference>
<evidence type="ECO:0000256" key="15">
    <source>
        <dbReference type="ARBA" id="ARBA00022842"/>
    </source>
</evidence>
<evidence type="ECO:0000259" key="25">
    <source>
        <dbReference type="Pfam" id="PF05524"/>
    </source>
</evidence>
<sequence>MPAAEAQQTQRPRREGKAAASSSGILIGCVQKLLYGKKPIPEHEIEESQVNIELLRLLEAIDEAREEVDVERAHLQKSAADDMVAMLDVHHMLIADPELLNRASRRITAGRINAEWALRQEMDAIKRTFERIEDEYLRNRKDDVEHAGKRILRHLQQGGQPSVKERLRGIGAAGCPVIYVGDDFSVSDMVNLWRHGVSGVVVEQGGIDAHNIIVARGISMPALVGAVDILVDIEDGDRLILDAEKGVWILNPTAEEEASYADSIEALSQAQMELKAFANIASRSCDGHELKLMANVEFPEELEIADNIGIDGIGLYRSEFLFLNCSEMPSEEQQFEQYVSLVRHMGDKPVTMRLLDIGGDKPWRYHDLTTNIDGGANPSMGLRGVRLLLRWPDVLRCQLRAMLRAGEEGTVHILIPMVTTCEEVKQVREIAEQCYSELGLKKPLSIGTMIEVPGTALIADEIAKVSDFFSIGTNDLTQYTLAADRTDEEVAHLYQSGHAAILQLIKLSAAAAKRAGIPVSVCGELSANPEWTATFLNLDMDCLSMSLNKVLKIRRELSRQKYEPIL</sequence>
<feature type="compositionally biased region" description="Polar residues" evidence="22">
    <location>
        <begin position="1"/>
        <end position="10"/>
    </location>
</feature>
<dbReference type="InterPro" id="IPR000121">
    <property type="entry name" value="PEP_util_C"/>
</dbReference>
<dbReference type="GO" id="GO:0005737">
    <property type="term" value="C:cytoplasm"/>
    <property type="evidence" value="ECO:0007669"/>
    <property type="project" value="UniProtKB-SubCell"/>
</dbReference>
<dbReference type="InterPro" id="IPR024692">
    <property type="entry name" value="PTS_EI"/>
</dbReference>
<evidence type="ECO:0000259" key="24">
    <source>
        <dbReference type="Pfam" id="PF02896"/>
    </source>
</evidence>
<dbReference type="AlphaFoldDB" id="A0A2K8L0E1"/>
<dbReference type="Pfam" id="PF05524">
    <property type="entry name" value="PEP-utilisers_N"/>
    <property type="match status" value="1"/>
</dbReference>
<dbReference type="NCBIfam" id="TIGR01417">
    <property type="entry name" value="PTS_I_fam"/>
    <property type="match status" value="1"/>
</dbReference>
<evidence type="ECO:0000256" key="6">
    <source>
        <dbReference type="ARBA" id="ARBA00012232"/>
    </source>
</evidence>
<accession>A0A2K8L0E1</accession>
<dbReference type="InterPro" id="IPR023151">
    <property type="entry name" value="PEP_util_CS"/>
</dbReference>
<proteinExistence type="inferred from homology"/>
<keyword evidence="14 17" id="KW-0418">Kinase</keyword>
<keyword evidence="21" id="KW-0175">Coiled coil</keyword>
<evidence type="ECO:0000256" key="13">
    <source>
        <dbReference type="ARBA" id="ARBA00022723"/>
    </source>
</evidence>
<reference evidence="26 27" key="1">
    <citation type="submission" date="2016-12" db="EMBL/GenBank/DDBJ databases">
        <title>Isolation and genomic insights into novel planktonic Zetaproteobacteria from stratified waters of the Chesapeake Bay.</title>
        <authorList>
            <person name="McAllister S.M."/>
            <person name="Kato S."/>
            <person name="Chan C.S."/>
            <person name="Chiu B.K."/>
            <person name="Field E.K."/>
        </authorList>
    </citation>
    <scope>NUCLEOTIDE SEQUENCE [LARGE SCALE GENOMIC DNA]</scope>
    <source>
        <strain evidence="26 27">CP-5</strain>
    </source>
</reference>
<comment type="catalytic activity">
    <reaction evidence="1 17">
        <text>L-histidyl-[protein] + phosphoenolpyruvate = N(pros)-phospho-L-histidyl-[protein] + pyruvate</text>
        <dbReference type="Rhea" id="RHEA:23880"/>
        <dbReference type="Rhea" id="RHEA-COMP:9745"/>
        <dbReference type="Rhea" id="RHEA-COMP:9746"/>
        <dbReference type="ChEBI" id="CHEBI:15361"/>
        <dbReference type="ChEBI" id="CHEBI:29979"/>
        <dbReference type="ChEBI" id="CHEBI:58702"/>
        <dbReference type="ChEBI" id="CHEBI:64837"/>
        <dbReference type="EC" id="2.7.3.9"/>
    </reaction>
</comment>
<dbReference type="SUPFAM" id="SSF52009">
    <property type="entry name" value="Phosphohistidine domain"/>
    <property type="match status" value="1"/>
</dbReference>
<feature type="binding site" evidence="19">
    <location>
        <position position="485"/>
    </location>
    <ligand>
        <name>phosphoenolpyruvate</name>
        <dbReference type="ChEBI" id="CHEBI:58702"/>
    </ligand>
</feature>
<dbReference type="Proteomes" id="UP000231701">
    <property type="component" value="Chromosome"/>
</dbReference>
<dbReference type="PIRSF" id="PIRSF000732">
    <property type="entry name" value="PTS_enzyme_I"/>
    <property type="match status" value="1"/>
</dbReference>
<evidence type="ECO:0000259" key="23">
    <source>
        <dbReference type="Pfam" id="PF00391"/>
    </source>
</evidence>
<evidence type="ECO:0000256" key="4">
    <source>
        <dbReference type="ARBA" id="ARBA00004496"/>
    </source>
</evidence>
<dbReference type="SUPFAM" id="SSF47831">
    <property type="entry name" value="Enzyme I of the PEP:sugar phosphotransferase system HPr-binding (sub)domain"/>
    <property type="match status" value="1"/>
</dbReference>
<dbReference type="InterPro" id="IPR008279">
    <property type="entry name" value="PEP-util_enz_mobile_dom"/>
</dbReference>
<feature type="active site" description="Proton donor" evidence="18">
    <location>
        <position position="522"/>
    </location>
</feature>
<evidence type="ECO:0000256" key="18">
    <source>
        <dbReference type="PIRSR" id="PIRSR000732-1"/>
    </source>
</evidence>
<comment type="cofactor">
    <cofactor evidence="2 17 20">
        <name>Mg(2+)</name>
        <dbReference type="ChEBI" id="CHEBI:18420"/>
    </cofactor>
</comment>
<comment type="similarity">
    <text evidence="5 17">Belongs to the PEP-utilizing enzyme family.</text>
</comment>
<dbReference type="EMBL" id="CP018799">
    <property type="protein sequence ID" value="ATX80737.1"/>
    <property type="molecule type" value="Genomic_DNA"/>
</dbReference>
<evidence type="ECO:0000256" key="20">
    <source>
        <dbReference type="PIRSR" id="PIRSR000732-3"/>
    </source>
</evidence>
<dbReference type="Gene3D" id="1.10.274.10">
    <property type="entry name" value="PtsI, HPr-binding domain"/>
    <property type="match status" value="1"/>
</dbReference>
<dbReference type="PROSITE" id="PS00742">
    <property type="entry name" value="PEP_ENZYMES_2"/>
    <property type="match status" value="1"/>
</dbReference>
<feature type="domain" description="Phosphotransferase system enzyme I N-terminal" evidence="25">
    <location>
        <begin position="19"/>
        <end position="140"/>
    </location>
</feature>
<dbReference type="InterPro" id="IPR008731">
    <property type="entry name" value="PTS_EIN"/>
</dbReference>
<evidence type="ECO:0000256" key="5">
    <source>
        <dbReference type="ARBA" id="ARBA00007837"/>
    </source>
</evidence>
<feature type="binding site" evidence="20">
    <location>
        <position position="475"/>
    </location>
    <ligand>
        <name>Mg(2+)</name>
        <dbReference type="ChEBI" id="CHEBI:18420"/>
    </ligand>
</feature>
<dbReference type="InterPro" id="IPR006318">
    <property type="entry name" value="PTS_EI-like"/>
</dbReference>
<feature type="domain" description="PEP-utilising enzyme mobile" evidence="23">
    <location>
        <begin position="177"/>
        <end position="246"/>
    </location>
</feature>
<feature type="domain" description="PEP-utilising enzyme C-terminal" evidence="24">
    <location>
        <begin position="274"/>
        <end position="560"/>
    </location>
</feature>
<evidence type="ECO:0000313" key="26">
    <source>
        <dbReference type="EMBL" id="ATX80737.1"/>
    </source>
</evidence>
<evidence type="ECO:0000256" key="1">
    <source>
        <dbReference type="ARBA" id="ARBA00000683"/>
    </source>
</evidence>
<dbReference type="KEGG" id="maes:Ga0123461_2336"/>
<feature type="binding site" evidence="19">
    <location>
        <begin position="474"/>
        <end position="475"/>
    </location>
    <ligand>
        <name>phosphoenolpyruvate</name>
        <dbReference type="ChEBI" id="CHEBI:58702"/>
    </ligand>
</feature>
<dbReference type="InterPro" id="IPR036637">
    <property type="entry name" value="Phosphohistidine_dom_sf"/>
</dbReference>